<reference evidence="4" key="2">
    <citation type="submission" date="2019-09" db="UniProtKB">
        <authorList>
            <consortium name="WormBaseParasite"/>
        </authorList>
    </citation>
    <scope>IDENTIFICATION</scope>
</reference>
<evidence type="ECO:0000313" key="4">
    <source>
        <dbReference type="WBParaSite" id="HPBE_0001051301-mRNA-1"/>
    </source>
</evidence>
<feature type="signal peptide" evidence="1">
    <location>
        <begin position="1"/>
        <end position="18"/>
    </location>
</feature>
<dbReference type="WBParaSite" id="HPBE_0001051301-mRNA-1">
    <property type="protein sequence ID" value="HPBE_0001051301-mRNA-1"/>
    <property type="gene ID" value="HPBE_0001051301"/>
</dbReference>
<proteinExistence type="predicted"/>
<organism evidence="3 4">
    <name type="scientific">Heligmosomoides polygyrus</name>
    <name type="common">Parasitic roundworm</name>
    <dbReference type="NCBI Taxonomy" id="6339"/>
    <lineage>
        <taxon>Eukaryota</taxon>
        <taxon>Metazoa</taxon>
        <taxon>Ecdysozoa</taxon>
        <taxon>Nematoda</taxon>
        <taxon>Chromadorea</taxon>
        <taxon>Rhabditida</taxon>
        <taxon>Rhabditina</taxon>
        <taxon>Rhabditomorpha</taxon>
        <taxon>Strongyloidea</taxon>
        <taxon>Heligmosomidae</taxon>
        <taxon>Heligmosomoides</taxon>
    </lineage>
</organism>
<dbReference type="EMBL" id="UZAH01026786">
    <property type="protein sequence ID" value="VDO85334.1"/>
    <property type="molecule type" value="Genomic_DNA"/>
</dbReference>
<name>A0A183FRN8_HELPZ</name>
<gene>
    <name evidence="2" type="ORF">HPBE_LOCUS10514</name>
</gene>
<evidence type="ECO:0000256" key="1">
    <source>
        <dbReference type="SAM" id="SignalP"/>
    </source>
</evidence>
<accession>A0A183FRN8</accession>
<protein>
    <submittedName>
        <fullName evidence="4">Saposin B-type domain-containing protein</fullName>
    </submittedName>
</protein>
<reference evidence="2 3" key="1">
    <citation type="submission" date="2018-11" db="EMBL/GenBank/DDBJ databases">
        <authorList>
            <consortium name="Pathogen Informatics"/>
        </authorList>
    </citation>
    <scope>NUCLEOTIDE SEQUENCE [LARGE SCALE GENOMIC DNA]</scope>
</reference>
<accession>A0A3P7ZMP3</accession>
<sequence length="467" mass="52412">MRRATAFLLCCALGAVAASTNDDDDDDSESLKTESHGMMCRLCMKVVASIEKGTGQGEKFANDMLEQCQDFKSAFSNMLCNGFIRKIKRLLRTAELFLCDWYGWPAKVVADVGRFDVAARAPLLVLLLQVGILPVVPSEGLCSPPDPARTPPGVVTKLEAFQRQKLSWRMTGERLVCLCCSKKNQCFCKKCTLEKLRFYSRKENISMRSYRKAELEKEVNAVLGEVSNLYAEINTTTANITLLRKWVDEKKQMNQLKTDRLGVIKQQIVSTAKHANKVLKRKEYKEAKVNEMNGNLFMLRKALCGSLFSIFPVSEVIAHSVRADSSNARNDGNAAGRWTMVGDHQIEEGPMVKDLPCSLEAARFKFCQSVLSLGLHLGLPPESLHFNCPHANIIEEARFVIEGVVVPKPHPIIIASSHRFEISESLPRVNFDDRELVSFSFLLACAHSVFFLCFQISEWDTCEDLEL</sequence>
<keyword evidence="3" id="KW-1185">Reference proteome</keyword>
<dbReference type="AlphaFoldDB" id="A0A183FRN8"/>
<feature type="chain" id="PRO_5044551609" evidence="1">
    <location>
        <begin position="19"/>
        <end position="467"/>
    </location>
</feature>
<evidence type="ECO:0000313" key="3">
    <source>
        <dbReference type="Proteomes" id="UP000050761"/>
    </source>
</evidence>
<keyword evidence="1" id="KW-0732">Signal</keyword>
<dbReference type="OrthoDB" id="5863900at2759"/>
<evidence type="ECO:0000313" key="2">
    <source>
        <dbReference type="EMBL" id="VDO85334.1"/>
    </source>
</evidence>
<dbReference type="Proteomes" id="UP000050761">
    <property type="component" value="Unassembled WGS sequence"/>
</dbReference>